<protein>
    <submittedName>
        <fullName evidence="1">ATP-binding protein</fullName>
    </submittedName>
</protein>
<accession>A0A6G4M5F8</accession>
<organism evidence="1">
    <name type="scientific">Klebsiella pneumoniae</name>
    <dbReference type="NCBI Taxonomy" id="573"/>
    <lineage>
        <taxon>Bacteria</taxon>
        <taxon>Pseudomonadati</taxon>
        <taxon>Pseudomonadota</taxon>
        <taxon>Gammaproteobacteria</taxon>
        <taxon>Enterobacterales</taxon>
        <taxon>Enterobacteriaceae</taxon>
        <taxon>Klebsiella/Raoultella group</taxon>
        <taxon>Klebsiella</taxon>
        <taxon>Klebsiella pneumoniae complex</taxon>
    </lineage>
</organism>
<comment type="caution">
    <text evidence="1">The sequence shown here is derived from an EMBL/GenBank/DDBJ whole genome shotgun (WGS) entry which is preliminary data.</text>
</comment>
<reference evidence="1" key="1">
    <citation type="submission" date="2020-02" db="EMBL/GenBank/DDBJ databases">
        <title>WGS of Carbapenem-Resistant Entrobacteriaceae.</title>
        <authorList>
            <person name="Tokajian S."/>
            <person name="El Chaar M."/>
            <person name="El Khoury M."/>
        </authorList>
    </citation>
    <scope>NUCLEOTIDE SEQUENCE</scope>
    <source>
        <strain evidence="1">KPM_14</strain>
    </source>
</reference>
<keyword evidence="1" id="KW-0067">ATP-binding</keyword>
<dbReference type="InterPro" id="IPR051396">
    <property type="entry name" value="Bact_Antivir_Def_Nuclease"/>
</dbReference>
<dbReference type="InterPro" id="IPR041685">
    <property type="entry name" value="AAA_GajA/Old/RecF-like"/>
</dbReference>
<name>A0A6G4M5F8_KLEPN</name>
<evidence type="ECO:0000313" key="1">
    <source>
        <dbReference type="EMBL" id="NGF20642.1"/>
    </source>
</evidence>
<dbReference type="Gene3D" id="3.40.50.300">
    <property type="entry name" value="P-loop containing nucleotide triphosphate hydrolases"/>
    <property type="match status" value="1"/>
</dbReference>
<dbReference type="RefSeq" id="WP_021464413.1">
    <property type="nucleotide sequence ID" value="NZ_BIIX01000076.1"/>
</dbReference>
<sequence>MIRMRVKNFGPIGPWPADNDGWIEFKSVTVFIGNQGAGKSTLAKLFSTFCWIEKALVRGDHPKKWFERKGRFKNMFLSYHRLENYQDLDKRGEPVIEYEGEAWAIRYSANQLSITELPGQQYALPQVMYVPAERNFISYVRNPSELKLSSESLKEFLSAFELAKQNLPKTVKLPINDTEIENDKLNDIVNLKGPGHRLRLTDASSGFQSLVPLYMVSLHLANAVQDQSQDKPMSADERERFAQEFTSIFDNNSLTQEQKRVAVSALSRRFNKSAFINIVEEPEQNLFPSSQWEMLKSLLEFNRQGKSNRLVLTTHSPYIVSYLSLAVQGKHLQQRIIESKQNALLPRLSALIPESALLDPDEVAIYQCSDQDGSVIRLATYEGIPSDKNLLNDWLRMGNSLFDQLLELEEEL</sequence>
<dbReference type="AlphaFoldDB" id="A0A6G4M5F8"/>
<dbReference type="InterPro" id="IPR027417">
    <property type="entry name" value="P-loop_NTPase"/>
</dbReference>
<proteinExistence type="predicted"/>
<dbReference type="GO" id="GO:0005524">
    <property type="term" value="F:ATP binding"/>
    <property type="evidence" value="ECO:0007669"/>
    <property type="project" value="UniProtKB-KW"/>
</dbReference>
<dbReference type="PANTHER" id="PTHR43581">
    <property type="entry name" value="ATP/GTP PHOSPHATASE"/>
    <property type="match status" value="1"/>
</dbReference>
<dbReference type="EMBL" id="JAAJTI010000001">
    <property type="protein sequence ID" value="NGF20642.1"/>
    <property type="molecule type" value="Genomic_DNA"/>
</dbReference>
<keyword evidence="1" id="KW-0547">Nucleotide-binding</keyword>
<gene>
    <name evidence="1" type="ORF">G5628_04705</name>
</gene>
<dbReference type="PANTHER" id="PTHR43581:SF4">
    <property type="entry name" value="ATP_GTP PHOSPHATASE"/>
    <property type="match status" value="1"/>
</dbReference>
<dbReference type="SUPFAM" id="SSF52540">
    <property type="entry name" value="P-loop containing nucleoside triphosphate hydrolases"/>
    <property type="match status" value="1"/>
</dbReference>
<dbReference type="Pfam" id="PF13175">
    <property type="entry name" value="AAA_15"/>
    <property type="match status" value="1"/>
</dbReference>